<dbReference type="STRING" id="1163617.SCD_n00779"/>
<evidence type="ECO:0000313" key="2">
    <source>
        <dbReference type="EMBL" id="BAN34621.1"/>
    </source>
</evidence>
<accession>S6AFG0</accession>
<dbReference type="Gene3D" id="3.40.30.10">
    <property type="entry name" value="Glutaredoxin"/>
    <property type="match status" value="1"/>
</dbReference>
<dbReference type="KEGG" id="sdr:SCD_n00779"/>
<organism evidence="2 3">
    <name type="scientific">Sulfuricella denitrificans (strain DSM 22764 / NBRC 105220 / skB26)</name>
    <dbReference type="NCBI Taxonomy" id="1163617"/>
    <lineage>
        <taxon>Bacteria</taxon>
        <taxon>Pseudomonadati</taxon>
        <taxon>Pseudomonadota</taxon>
        <taxon>Betaproteobacteria</taxon>
        <taxon>Nitrosomonadales</taxon>
        <taxon>Sulfuricellaceae</taxon>
        <taxon>Sulfuricella</taxon>
    </lineage>
</organism>
<sequence>MKWVFKIFFRTLRVVIGPFILLWEIVTTPKGVARQPEEQRQVDLQSRGLILYQFKTCPFCIKVRKEISRLSLNIELRDAQTDQQNREALLQGGGQIKVPCLKITDELGNSQWMYESADIIQYLHGRFA</sequence>
<reference evidence="2 3" key="1">
    <citation type="journal article" date="2012" name="Appl. Environ. Microbiol.">
        <title>Draft genome sequence of a psychrotolerant sulfur-oxidizing bacterium, Sulfuricella denitrificans skB26, and proteomic insights into cold adaptation.</title>
        <authorList>
            <person name="Watanabe T."/>
            <person name="Kojima H."/>
            <person name="Fukui M."/>
        </authorList>
    </citation>
    <scope>NUCLEOTIDE SEQUENCE [LARGE SCALE GENOMIC DNA]</scope>
    <source>
        <strain evidence="3">skB26</strain>
    </source>
</reference>
<protein>
    <submittedName>
        <fullName evidence="2">Glutaredoxin family protein</fullName>
    </submittedName>
</protein>
<dbReference type="AlphaFoldDB" id="S6AFG0"/>
<keyword evidence="3" id="KW-1185">Reference proteome</keyword>
<proteinExistence type="predicted"/>
<dbReference type="InterPro" id="IPR036249">
    <property type="entry name" value="Thioredoxin-like_sf"/>
</dbReference>
<name>S6AFG0_SULDS</name>
<dbReference type="PROSITE" id="PS00195">
    <property type="entry name" value="GLUTAREDOXIN_1"/>
    <property type="match status" value="1"/>
</dbReference>
<feature type="domain" description="GST N-terminal" evidence="1">
    <location>
        <begin position="47"/>
        <end position="128"/>
    </location>
</feature>
<dbReference type="InterPro" id="IPR011767">
    <property type="entry name" value="GLR_AS"/>
</dbReference>
<dbReference type="Proteomes" id="UP000015559">
    <property type="component" value="Chromosome"/>
</dbReference>
<dbReference type="InterPro" id="IPR004045">
    <property type="entry name" value="Glutathione_S-Trfase_N"/>
</dbReference>
<dbReference type="HOGENOM" id="CLU_026126_8_0_4"/>
<dbReference type="EMBL" id="AP013066">
    <property type="protein sequence ID" value="BAN34621.1"/>
    <property type="molecule type" value="Genomic_DNA"/>
</dbReference>
<dbReference type="eggNOG" id="COG0695">
    <property type="taxonomic scope" value="Bacteria"/>
</dbReference>
<dbReference type="OrthoDB" id="9795531at2"/>
<dbReference type="Pfam" id="PF13417">
    <property type="entry name" value="GST_N_3"/>
    <property type="match status" value="1"/>
</dbReference>
<evidence type="ECO:0000259" key="1">
    <source>
        <dbReference type="PROSITE" id="PS50404"/>
    </source>
</evidence>
<evidence type="ECO:0000313" key="3">
    <source>
        <dbReference type="Proteomes" id="UP000015559"/>
    </source>
</evidence>
<dbReference type="RefSeq" id="WP_009206432.1">
    <property type="nucleotide sequence ID" value="NC_022357.1"/>
</dbReference>
<gene>
    <name evidence="2" type="ORF">SCD_n00779</name>
</gene>
<dbReference type="PROSITE" id="PS50404">
    <property type="entry name" value="GST_NTER"/>
    <property type="match status" value="1"/>
</dbReference>
<dbReference type="SUPFAM" id="SSF52833">
    <property type="entry name" value="Thioredoxin-like"/>
    <property type="match status" value="1"/>
</dbReference>
<dbReference type="PROSITE" id="PS51354">
    <property type="entry name" value="GLUTAREDOXIN_2"/>
    <property type="match status" value="1"/>
</dbReference>